<gene>
    <name evidence="2" type="ORF">WN944_008673</name>
</gene>
<comment type="caution">
    <text evidence="2">The sequence shown here is derived from an EMBL/GenBank/DDBJ whole genome shotgun (WGS) entry which is preliminary data.</text>
</comment>
<name>A0AAP0MNC3_9ROSI</name>
<feature type="region of interest" description="Disordered" evidence="1">
    <location>
        <begin position="1"/>
        <end position="72"/>
    </location>
</feature>
<evidence type="ECO:0000256" key="1">
    <source>
        <dbReference type="SAM" id="MobiDB-lite"/>
    </source>
</evidence>
<feature type="compositionally biased region" description="Polar residues" evidence="1">
    <location>
        <begin position="46"/>
        <end position="56"/>
    </location>
</feature>
<protein>
    <submittedName>
        <fullName evidence="2">Uncharacterized protein</fullName>
    </submittedName>
</protein>
<proteinExistence type="predicted"/>
<dbReference type="Proteomes" id="UP001428341">
    <property type="component" value="Unassembled WGS sequence"/>
</dbReference>
<dbReference type="AlphaFoldDB" id="A0AAP0MNC3"/>
<dbReference type="EMBL" id="JBCGBO010000003">
    <property type="protein sequence ID" value="KAK9216663.1"/>
    <property type="molecule type" value="Genomic_DNA"/>
</dbReference>
<reference evidence="2 3" key="1">
    <citation type="submission" date="2024-05" db="EMBL/GenBank/DDBJ databases">
        <title>Haplotype-resolved chromosome-level genome assembly of Huyou (Citrus changshanensis).</title>
        <authorList>
            <person name="Miao C."/>
            <person name="Chen W."/>
            <person name="Wu Y."/>
            <person name="Wang L."/>
            <person name="Zhao S."/>
            <person name="Grierson D."/>
            <person name="Xu C."/>
            <person name="Chen K."/>
        </authorList>
    </citation>
    <scope>NUCLEOTIDE SEQUENCE [LARGE SCALE GENOMIC DNA]</scope>
    <source>
        <strain evidence="2">01-14</strain>
        <tissue evidence="2">Leaf</tissue>
    </source>
</reference>
<organism evidence="2 3">
    <name type="scientific">Citrus x changshan-huyou</name>
    <dbReference type="NCBI Taxonomy" id="2935761"/>
    <lineage>
        <taxon>Eukaryota</taxon>
        <taxon>Viridiplantae</taxon>
        <taxon>Streptophyta</taxon>
        <taxon>Embryophyta</taxon>
        <taxon>Tracheophyta</taxon>
        <taxon>Spermatophyta</taxon>
        <taxon>Magnoliopsida</taxon>
        <taxon>eudicotyledons</taxon>
        <taxon>Gunneridae</taxon>
        <taxon>Pentapetalae</taxon>
        <taxon>rosids</taxon>
        <taxon>malvids</taxon>
        <taxon>Sapindales</taxon>
        <taxon>Rutaceae</taxon>
        <taxon>Aurantioideae</taxon>
        <taxon>Citrus</taxon>
    </lineage>
</organism>
<evidence type="ECO:0000313" key="2">
    <source>
        <dbReference type="EMBL" id="KAK9216663.1"/>
    </source>
</evidence>
<evidence type="ECO:0000313" key="3">
    <source>
        <dbReference type="Proteomes" id="UP001428341"/>
    </source>
</evidence>
<keyword evidence="3" id="KW-1185">Reference proteome</keyword>
<sequence>MGYNGSGFSGNERRRSKFQNNSGARAEEASGHVTKTASPRHRMQRNKLSSTVQASRVKTDDPPRGKHHHGLPLSQSRVLNSLCCRQFRSRCYIHIIHVSYEVRARQPEKFGGGFMCFEKDELLS</sequence>
<accession>A0AAP0MNC3</accession>